<reference evidence="3" key="1">
    <citation type="submission" date="2020-03" db="EMBL/GenBank/DDBJ databases">
        <authorList>
            <person name="Weist P."/>
        </authorList>
    </citation>
    <scope>NUCLEOTIDE SEQUENCE</scope>
</reference>
<gene>
    <name evidence="3" type="ORF">PLEPLA_LOCUS48456</name>
</gene>
<dbReference type="EMBL" id="CADEAL010004486">
    <property type="protein sequence ID" value="CAB1460605.1"/>
    <property type="molecule type" value="Genomic_DNA"/>
</dbReference>
<keyword evidence="4" id="KW-1185">Reference proteome</keyword>
<evidence type="ECO:0000256" key="2">
    <source>
        <dbReference type="SAM" id="SignalP"/>
    </source>
</evidence>
<keyword evidence="2" id="KW-0732">Signal</keyword>
<feature type="chain" id="PRO_5040205855" evidence="2">
    <location>
        <begin position="21"/>
        <end position="113"/>
    </location>
</feature>
<feature type="signal peptide" evidence="2">
    <location>
        <begin position="1"/>
        <end position="20"/>
    </location>
</feature>
<evidence type="ECO:0000313" key="4">
    <source>
        <dbReference type="Proteomes" id="UP001153269"/>
    </source>
</evidence>
<accession>A0A9N7ZDN8</accession>
<evidence type="ECO:0000256" key="1">
    <source>
        <dbReference type="SAM" id="MobiDB-lite"/>
    </source>
</evidence>
<proteinExistence type="predicted"/>
<sequence length="113" mass="12304">MRTWLLNAITKLVLSGKVESQPQQPASGPCVSRPGAAQAGGVQVRTPPPPPHPLGCYPLYVKDQGSFLLHPNASSLMQDLCAVKSAIEQCYRFLFSHVASVKSLRYFSKTHVN</sequence>
<dbReference type="Proteomes" id="UP001153269">
    <property type="component" value="Unassembled WGS sequence"/>
</dbReference>
<protein>
    <submittedName>
        <fullName evidence="3">Uncharacterized protein</fullName>
    </submittedName>
</protein>
<name>A0A9N7ZDN8_PLEPL</name>
<dbReference type="AlphaFoldDB" id="A0A9N7ZDN8"/>
<organism evidence="3 4">
    <name type="scientific">Pleuronectes platessa</name>
    <name type="common">European plaice</name>
    <dbReference type="NCBI Taxonomy" id="8262"/>
    <lineage>
        <taxon>Eukaryota</taxon>
        <taxon>Metazoa</taxon>
        <taxon>Chordata</taxon>
        <taxon>Craniata</taxon>
        <taxon>Vertebrata</taxon>
        <taxon>Euteleostomi</taxon>
        <taxon>Actinopterygii</taxon>
        <taxon>Neopterygii</taxon>
        <taxon>Teleostei</taxon>
        <taxon>Neoteleostei</taxon>
        <taxon>Acanthomorphata</taxon>
        <taxon>Carangaria</taxon>
        <taxon>Pleuronectiformes</taxon>
        <taxon>Pleuronectoidei</taxon>
        <taxon>Pleuronectidae</taxon>
        <taxon>Pleuronectes</taxon>
    </lineage>
</organism>
<evidence type="ECO:0000313" key="3">
    <source>
        <dbReference type="EMBL" id="CAB1460605.1"/>
    </source>
</evidence>
<feature type="region of interest" description="Disordered" evidence="1">
    <location>
        <begin position="19"/>
        <end position="50"/>
    </location>
</feature>
<comment type="caution">
    <text evidence="3">The sequence shown here is derived from an EMBL/GenBank/DDBJ whole genome shotgun (WGS) entry which is preliminary data.</text>
</comment>